<dbReference type="GO" id="GO:0016740">
    <property type="term" value="F:transferase activity"/>
    <property type="evidence" value="ECO:0007669"/>
    <property type="project" value="UniProtKB-KW"/>
</dbReference>
<proteinExistence type="predicted"/>
<dbReference type="OrthoDB" id="273917at2759"/>
<organism evidence="2 3">
    <name type="scientific">Thalictrum thalictroides</name>
    <name type="common">Rue-anemone</name>
    <name type="synonym">Anemone thalictroides</name>
    <dbReference type="NCBI Taxonomy" id="46969"/>
    <lineage>
        <taxon>Eukaryota</taxon>
        <taxon>Viridiplantae</taxon>
        <taxon>Streptophyta</taxon>
        <taxon>Embryophyta</taxon>
        <taxon>Tracheophyta</taxon>
        <taxon>Spermatophyta</taxon>
        <taxon>Magnoliopsida</taxon>
        <taxon>Ranunculales</taxon>
        <taxon>Ranunculaceae</taxon>
        <taxon>Thalictroideae</taxon>
        <taxon>Thalictrum</taxon>
    </lineage>
</organism>
<gene>
    <name evidence="2" type="ORF">FRX31_024964</name>
</gene>
<dbReference type="PANTHER" id="PTHR45979:SF30">
    <property type="entry name" value="NUCLEOTIDYLTRANSFERASE"/>
    <property type="match status" value="1"/>
</dbReference>
<accession>A0A7J6VL25</accession>
<dbReference type="InterPro" id="IPR058920">
    <property type="entry name" value="PAP-OAS1-bd-rel"/>
</dbReference>
<feature type="domain" description="PAP/OAS1 substrate-binding-related" evidence="1">
    <location>
        <begin position="1"/>
        <end position="56"/>
    </location>
</feature>
<comment type="caution">
    <text evidence="2">The sequence shown here is derived from an EMBL/GenBank/DDBJ whole genome shotgun (WGS) entry which is preliminary data.</text>
</comment>
<evidence type="ECO:0000313" key="2">
    <source>
        <dbReference type="EMBL" id="KAF5185451.1"/>
    </source>
</evidence>
<evidence type="ECO:0000313" key="3">
    <source>
        <dbReference type="Proteomes" id="UP000554482"/>
    </source>
</evidence>
<dbReference type="AlphaFoldDB" id="A0A7J6VL25"/>
<name>A0A7J6VL25_THATH</name>
<keyword evidence="3" id="KW-1185">Reference proteome</keyword>
<protein>
    <submittedName>
        <fullName evidence="2">Nucleotidyltransferase</fullName>
    </submittedName>
</protein>
<dbReference type="PANTHER" id="PTHR45979">
    <property type="entry name" value="PAP/OAS1 SUBSTRATE-BINDING DOMAIN SUPERFAMILY"/>
    <property type="match status" value="1"/>
</dbReference>
<dbReference type="EMBL" id="JABWDY010030698">
    <property type="protein sequence ID" value="KAF5185451.1"/>
    <property type="molecule type" value="Genomic_DNA"/>
</dbReference>
<dbReference type="Proteomes" id="UP000554482">
    <property type="component" value="Unassembled WGS sequence"/>
</dbReference>
<reference evidence="2 3" key="1">
    <citation type="submission" date="2020-06" db="EMBL/GenBank/DDBJ databases">
        <title>Transcriptomic and genomic resources for Thalictrum thalictroides and T. hernandezii: Facilitating candidate gene discovery in an emerging model plant lineage.</title>
        <authorList>
            <person name="Arias T."/>
            <person name="Riano-Pachon D.M."/>
            <person name="Di Stilio V.S."/>
        </authorList>
    </citation>
    <scope>NUCLEOTIDE SEQUENCE [LARGE SCALE GENOMIC DNA]</scope>
    <source>
        <strain evidence="3">cv. WT478/WT964</strain>
        <tissue evidence="2">Leaves</tissue>
    </source>
</reference>
<sequence length="66" mass="7428">MLVLYIFYVVNNSFAGPLEVLCLLELFSIFDWENFGVSLWGPVPVWPFPDVTDGTTKGCNGNNRTL</sequence>
<keyword evidence="2" id="KW-0808">Transferase</keyword>
<dbReference type="Pfam" id="PF26180">
    <property type="entry name" value="PAP-OAS1"/>
    <property type="match status" value="1"/>
</dbReference>
<dbReference type="InterPro" id="IPR058921">
    <property type="entry name" value="PAP/OAS1-rel"/>
</dbReference>
<evidence type="ECO:0000259" key="1">
    <source>
        <dbReference type="Pfam" id="PF26180"/>
    </source>
</evidence>